<dbReference type="Proteomes" id="UP001205740">
    <property type="component" value="Unassembled WGS sequence"/>
</dbReference>
<feature type="region of interest" description="Disordered" evidence="1">
    <location>
        <begin position="407"/>
        <end position="469"/>
    </location>
</feature>
<evidence type="ECO:0008006" key="4">
    <source>
        <dbReference type="Google" id="ProtNLM"/>
    </source>
</evidence>
<dbReference type="RefSeq" id="WP_253654354.1">
    <property type="nucleotide sequence ID" value="NZ_BAAAOE010000003.1"/>
</dbReference>
<protein>
    <recommendedName>
        <fullName evidence="4">WXG100 family type VII secretion target</fullName>
    </recommendedName>
</protein>
<comment type="caution">
    <text evidence="2">The sequence shown here is derived from an EMBL/GenBank/DDBJ whole genome shotgun (WGS) entry which is preliminary data.</text>
</comment>
<reference evidence="2 3" key="1">
    <citation type="submission" date="2022-06" db="EMBL/GenBank/DDBJ databases">
        <title>Genomic Encyclopedia of Archaeal and Bacterial Type Strains, Phase II (KMG-II): from individual species to whole genera.</title>
        <authorList>
            <person name="Goeker M."/>
        </authorList>
    </citation>
    <scope>NUCLEOTIDE SEQUENCE [LARGE SCALE GENOMIC DNA]</scope>
    <source>
        <strain evidence="2 3">DSM 45037</strain>
    </source>
</reference>
<evidence type="ECO:0000313" key="3">
    <source>
        <dbReference type="Proteomes" id="UP001205740"/>
    </source>
</evidence>
<organism evidence="2 3">
    <name type="scientific">Williamsia serinedens</name>
    <dbReference type="NCBI Taxonomy" id="391736"/>
    <lineage>
        <taxon>Bacteria</taxon>
        <taxon>Bacillati</taxon>
        <taxon>Actinomycetota</taxon>
        <taxon>Actinomycetes</taxon>
        <taxon>Mycobacteriales</taxon>
        <taxon>Nocardiaceae</taxon>
        <taxon>Williamsia</taxon>
    </lineage>
</organism>
<gene>
    <name evidence="2" type="ORF">LX12_001979</name>
</gene>
<evidence type="ECO:0000313" key="2">
    <source>
        <dbReference type="EMBL" id="MCP2160792.1"/>
    </source>
</evidence>
<sequence length="469" mass="49409">MVAFGEILKFDPSQIQEIFGACSGQQQTCSAIEGHLKNLSDLHTWQGDASQAAKDGAGKTRKDLDAHGNEVWKVAAAARDCFNEAVELKASAQRVQADADAKGCVIDPRTGTVTPPAMQGWADVDKAAYYAEVDALQARVNDVIAAAERFDDDLAAAINAADGSIPLTPKGEGANVNLADRRANQVAAYRKTYGKDPATANDWRMAEALDPHTYDPKYQGALSNVSVARIEPKPGAGVVRTNLYIPSKQVQNVSGNPLDWVAKQQFPNNLGDDRGPDVNASAEHSRVSVYVDYERGMVVARQNPTVVKGPPADLGTDHSPRAGVPEVSALQSADGTVRIKYFGSDAFQPEVATAGKIGVAGDLTVRPSTTGSAAIDGTVTPYPAIESYNYKDDGTVHTLVQRGATNSELGPGLGLLRGPNTHIGTDLPDIGPTTHASPQMGYPGTQQTSADDPGIPLGSADHPPKVPVE</sequence>
<proteinExistence type="predicted"/>
<accession>A0ABT1H4M2</accession>
<name>A0ABT1H4M2_9NOCA</name>
<keyword evidence="3" id="KW-1185">Reference proteome</keyword>
<dbReference type="EMBL" id="JAMTCG010000003">
    <property type="protein sequence ID" value="MCP2160792.1"/>
    <property type="molecule type" value="Genomic_DNA"/>
</dbReference>
<evidence type="ECO:0000256" key="1">
    <source>
        <dbReference type="SAM" id="MobiDB-lite"/>
    </source>
</evidence>